<evidence type="ECO:0000313" key="1">
    <source>
        <dbReference type="EMBL" id="GEU71389.1"/>
    </source>
</evidence>
<comment type="caution">
    <text evidence="1">The sequence shown here is derived from an EMBL/GenBank/DDBJ whole genome shotgun (WGS) entry which is preliminary data.</text>
</comment>
<name>A0A6L2MD02_TANCI</name>
<protein>
    <submittedName>
        <fullName evidence="1">Uncharacterized protein</fullName>
    </submittedName>
</protein>
<reference evidence="1" key="1">
    <citation type="journal article" date="2019" name="Sci. Rep.">
        <title>Draft genome of Tanacetum cinerariifolium, the natural source of mosquito coil.</title>
        <authorList>
            <person name="Yamashiro T."/>
            <person name="Shiraishi A."/>
            <person name="Satake H."/>
            <person name="Nakayama K."/>
        </authorList>
    </citation>
    <scope>NUCLEOTIDE SEQUENCE</scope>
</reference>
<accession>A0A6L2MD02</accession>
<proteinExistence type="predicted"/>
<organism evidence="1">
    <name type="scientific">Tanacetum cinerariifolium</name>
    <name type="common">Dalmatian daisy</name>
    <name type="synonym">Chrysanthemum cinerariifolium</name>
    <dbReference type="NCBI Taxonomy" id="118510"/>
    <lineage>
        <taxon>Eukaryota</taxon>
        <taxon>Viridiplantae</taxon>
        <taxon>Streptophyta</taxon>
        <taxon>Embryophyta</taxon>
        <taxon>Tracheophyta</taxon>
        <taxon>Spermatophyta</taxon>
        <taxon>Magnoliopsida</taxon>
        <taxon>eudicotyledons</taxon>
        <taxon>Gunneridae</taxon>
        <taxon>Pentapetalae</taxon>
        <taxon>asterids</taxon>
        <taxon>campanulids</taxon>
        <taxon>Asterales</taxon>
        <taxon>Asteraceae</taxon>
        <taxon>Asteroideae</taxon>
        <taxon>Anthemideae</taxon>
        <taxon>Anthemidinae</taxon>
        <taxon>Tanacetum</taxon>
    </lineage>
</organism>
<sequence length="251" mass="29020">MSVLLAKERILKLIQAWDEKQIKSWSLLELLLQLSNDSRTIDEMLKQCVRQREQVANLAVQKNQEEESIQFRLYLENSSKAIAPVLPTKEPEYSLSMGNEHLDTILETESNELIKSSVENLVLILCEYEVTFDNENELIKSSVENLVLILCEYEVTFDNEKIISTKIDLHLFKLAHINPIPPGIKEADFDLEEEIRLVENLSYDNSSPRPPGKLNAEIVDTIVESLFHSTIPVEMVTLIWRRSTYFLLRMT</sequence>
<dbReference type="EMBL" id="BKCJ010006297">
    <property type="protein sequence ID" value="GEU71389.1"/>
    <property type="molecule type" value="Genomic_DNA"/>
</dbReference>
<gene>
    <name evidence="1" type="ORF">Tci_043367</name>
</gene>
<dbReference type="AlphaFoldDB" id="A0A6L2MD02"/>